<dbReference type="PANTHER" id="PTHR30405">
    <property type="entry name" value="TRANSPOSASE"/>
    <property type="match status" value="1"/>
</dbReference>
<reference evidence="3 4" key="1">
    <citation type="submission" date="2014-08" db="EMBL/GenBank/DDBJ databases">
        <title>Clostridium innocuum, an unnegligible vancomycin-resistant pathogen causing extra-intestinal infections.</title>
        <authorList>
            <person name="Feng Y."/>
            <person name="Chiu C.-H."/>
        </authorList>
    </citation>
    <scope>NUCLEOTIDE SEQUENCE [LARGE SCALE GENOMIC DNA]</scope>
    <source>
        <strain evidence="3 4">AN88</strain>
    </source>
</reference>
<gene>
    <name evidence="3" type="ORF">CIAN88_14785</name>
</gene>
<dbReference type="NCBIfam" id="NF040570">
    <property type="entry name" value="guided_TnpB"/>
    <property type="match status" value="1"/>
</dbReference>
<evidence type="ECO:0000313" key="4">
    <source>
        <dbReference type="Proteomes" id="UP000030008"/>
    </source>
</evidence>
<proteinExistence type="predicted"/>
<accession>A0A099I4A6</accession>
<dbReference type="InterPro" id="IPR010095">
    <property type="entry name" value="Cas12f1-like_TNB"/>
</dbReference>
<keyword evidence="1" id="KW-0238">DNA-binding</keyword>
<evidence type="ECO:0000259" key="2">
    <source>
        <dbReference type="Pfam" id="PF07282"/>
    </source>
</evidence>
<evidence type="ECO:0000313" key="3">
    <source>
        <dbReference type="EMBL" id="KGJ52396.1"/>
    </source>
</evidence>
<dbReference type="PANTHER" id="PTHR30405:SF11">
    <property type="entry name" value="RNA-GUIDED DNA ENDONUCLEASE RV2885C-RELATED"/>
    <property type="match status" value="1"/>
</dbReference>
<protein>
    <submittedName>
        <fullName evidence="3">Transposase</fullName>
    </submittedName>
</protein>
<dbReference type="RefSeq" id="WP_044906294.1">
    <property type="nucleotide sequence ID" value="NZ_JQIF01000067.1"/>
</dbReference>
<feature type="domain" description="Cas12f1-like TNB" evidence="2">
    <location>
        <begin position="273"/>
        <end position="335"/>
    </location>
</feature>
<comment type="caution">
    <text evidence="3">The sequence shown here is derived from an EMBL/GenBank/DDBJ whole genome shotgun (WGS) entry which is preliminary data.</text>
</comment>
<dbReference type="Pfam" id="PF07282">
    <property type="entry name" value="Cas12f1-like_TNB"/>
    <property type="match status" value="1"/>
</dbReference>
<evidence type="ECO:0000256" key="1">
    <source>
        <dbReference type="ARBA" id="ARBA00023125"/>
    </source>
</evidence>
<dbReference type="AlphaFoldDB" id="A0A099I4A6"/>
<dbReference type="Proteomes" id="UP000030008">
    <property type="component" value="Unassembled WGS sequence"/>
</dbReference>
<dbReference type="EMBL" id="JQIF01000067">
    <property type="protein sequence ID" value="KGJ52396.1"/>
    <property type="molecule type" value="Genomic_DNA"/>
</dbReference>
<dbReference type="GO" id="GO:0003677">
    <property type="term" value="F:DNA binding"/>
    <property type="evidence" value="ECO:0007669"/>
    <property type="project" value="UniProtKB-KW"/>
</dbReference>
<dbReference type="NCBIfam" id="TIGR01766">
    <property type="entry name" value="IS200/IS605 family accessory protein TnpB-like domain"/>
    <property type="match status" value="1"/>
</dbReference>
<name>A0A099I4A6_CLOIN</name>
<organism evidence="3 4">
    <name type="scientific">Clostridium innocuum</name>
    <dbReference type="NCBI Taxonomy" id="1522"/>
    <lineage>
        <taxon>Bacteria</taxon>
        <taxon>Bacillati</taxon>
        <taxon>Bacillota</taxon>
        <taxon>Clostridia</taxon>
        <taxon>Eubacteriales</taxon>
        <taxon>Clostridiaceae</taxon>
        <taxon>Clostridium</taxon>
    </lineage>
</organism>
<sequence length="342" mass="40717">MYLTIKLQLQATHDEKQILRAYSRRFQDEVERIIRRYQKLGSVIFIPYKWVSSDIAFYSKNQVLHYAKTLYEERRLQHRAVYPSSFSCMAKSMQLEKNSIVFTFGQSFLVPELRIRTEIHKQQWKRLCSGELVKADIREIHHDFYAYLLLCVHTPNTAGILNEERKIGVDIGMRCPAVCYTCDGVIRFVGNGREIRYHTRRIRKRADEFIKRTQGKKKQQYHRLNDYKRYIDHCLAREIVNFAIEQKIQIICLEKLYHLQKKFSKHEQICWSYQRLQQFIAYKAKLAGIHIRYVNPRLTSKRCPSCGKINNVKGRTYTCRCGFHHHRDVVGAMNILHAPEIL</sequence>
<dbReference type="InterPro" id="IPR051399">
    <property type="entry name" value="RNA-guided_DNA_endo/Transpos"/>
</dbReference>